<dbReference type="PROSITE" id="PS51782">
    <property type="entry name" value="LYSM"/>
    <property type="match status" value="1"/>
</dbReference>
<accession>A0A9Q9UA01</accession>
<dbReference type="InterPro" id="IPR018392">
    <property type="entry name" value="LysM"/>
</dbReference>
<dbReference type="Gene3D" id="3.10.350.10">
    <property type="entry name" value="LysM domain"/>
    <property type="match status" value="2"/>
</dbReference>
<keyword evidence="1" id="KW-0147">Chitin-binding</keyword>
<dbReference type="SUPFAM" id="SSF54106">
    <property type="entry name" value="LysM domain"/>
    <property type="match status" value="1"/>
</dbReference>
<dbReference type="PANTHER" id="PTHR34997:SF2">
    <property type="entry name" value="LYSM DOMAIN-CONTAINING PROTEIN-RELATED"/>
    <property type="match status" value="1"/>
</dbReference>
<dbReference type="InterPro" id="IPR036779">
    <property type="entry name" value="LysM_dom_sf"/>
</dbReference>
<comment type="similarity">
    <text evidence="4">Belongs to the secreted LysM effector family.</text>
</comment>
<name>A0A9Q9UA01_FUSFU</name>
<reference evidence="6" key="1">
    <citation type="submission" date="2019-05" db="EMBL/GenBank/DDBJ databases">
        <authorList>
            <person name="Piombo E."/>
        </authorList>
    </citation>
    <scope>NUCLEOTIDE SEQUENCE</scope>
    <source>
        <strain evidence="6">C2S</strain>
    </source>
</reference>
<proteinExistence type="inferred from homology"/>
<sequence length="167" mass="18264">MSLGVNKSDYGVEPYKPGVDYWVCVSVVGWTAPSPTTPSKGITTPMPIQTGMTKSCNKYHTVKSTTTCASIQDYYKISFADFYASNPSLVGQKPSPAQPSNGATTPSPIQSGITKNCKKFHQVKSTTTCASIQNYYKITMANLFKWNPAIGSTCKSLWMDYWVCVQA</sequence>
<evidence type="ECO:0000256" key="3">
    <source>
        <dbReference type="ARBA" id="ARBA00023026"/>
    </source>
</evidence>
<dbReference type="Proteomes" id="UP000760494">
    <property type="component" value="Unassembled WGS sequence"/>
</dbReference>
<dbReference type="CDD" id="cd00118">
    <property type="entry name" value="LysM"/>
    <property type="match status" value="1"/>
</dbReference>
<evidence type="ECO:0000256" key="2">
    <source>
        <dbReference type="ARBA" id="ARBA00022729"/>
    </source>
</evidence>
<dbReference type="AlphaFoldDB" id="A0A9Q9UA01"/>
<protein>
    <recommendedName>
        <fullName evidence="5">LysM domain-containing protein</fullName>
    </recommendedName>
</protein>
<evidence type="ECO:0000256" key="4">
    <source>
        <dbReference type="ARBA" id="ARBA00044955"/>
    </source>
</evidence>
<evidence type="ECO:0000259" key="5">
    <source>
        <dbReference type="PROSITE" id="PS51782"/>
    </source>
</evidence>
<evidence type="ECO:0000313" key="7">
    <source>
        <dbReference type="Proteomes" id="UP000760494"/>
    </source>
</evidence>
<organism evidence="6 7">
    <name type="scientific">Fusarium fujikuroi</name>
    <name type="common">Bakanae and foot rot disease fungus</name>
    <name type="synonym">Gibberella fujikuroi</name>
    <dbReference type="NCBI Taxonomy" id="5127"/>
    <lineage>
        <taxon>Eukaryota</taxon>
        <taxon>Fungi</taxon>
        <taxon>Dikarya</taxon>
        <taxon>Ascomycota</taxon>
        <taxon>Pezizomycotina</taxon>
        <taxon>Sordariomycetes</taxon>
        <taxon>Hypocreomycetidae</taxon>
        <taxon>Hypocreales</taxon>
        <taxon>Nectriaceae</taxon>
        <taxon>Fusarium</taxon>
        <taxon>Fusarium fujikuroi species complex</taxon>
    </lineage>
</organism>
<gene>
    <name evidence="6" type="ORF">C2S_7494</name>
</gene>
<evidence type="ECO:0000313" key="6">
    <source>
        <dbReference type="EMBL" id="VTT69416.1"/>
    </source>
</evidence>
<comment type="caution">
    <text evidence="6">The sequence shown here is derived from an EMBL/GenBank/DDBJ whole genome shotgun (WGS) entry which is preliminary data.</text>
</comment>
<dbReference type="InterPro" id="IPR052210">
    <property type="entry name" value="LysM1-like"/>
</dbReference>
<dbReference type="GO" id="GO:0008061">
    <property type="term" value="F:chitin binding"/>
    <property type="evidence" value="ECO:0007669"/>
    <property type="project" value="UniProtKB-KW"/>
</dbReference>
<keyword evidence="2" id="KW-0732">Signal</keyword>
<keyword evidence="3" id="KW-0843">Virulence</keyword>
<feature type="domain" description="LysM" evidence="5">
    <location>
        <begin position="119"/>
        <end position="165"/>
    </location>
</feature>
<dbReference type="PANTHER" id="PTHR34997">
    <property type="entry name" value="AM15"/>
    <property type="match status" value="1"/>
</dbReference>
<dbReference type="EMBL" id="CABFJX010000246">
    <property type="protein sequence ID" value="VTT69416.1"/>
    <property type="molecule type" value="Genomic_DNA"/>
</dbReference>
<evidence type="ECO:0000256" key="1">
    <source>
        <dbReference type="ARBA" id="ARBA00022669"/>
    </source>
</evidence>